<proteinExistence type="predicted"/>
<feature type="compositionally biased region" description="Polar residues" evidence="1">
    <location>
        <begin position="9"/>
        <end position="28"/>
    </location>
</feature>
<dbReference type="Pfam" id="PF25597">
    <property type="entry name" value="SH3_retrovirus"/>
    <property type="match status" value="1"/>
</dbReference>
<evidence type="ECO:0000313" key="4">
    <source>
        <dbReference type="Proteomes" id="UP000308092"/>
    </source>
</evidence>
<evidence type="ECO:0000313" key="3">
    <source>
        <dbReference type="EMBL" id="THC89206.1"/>
    </source>
</evidence>
<keyword evidence="4" id="KW-1185">Reference proteome</keyword>
<reference evidence="3 4" key="1">
    <citation type="submission" date="2019-03" db="EMBL/GenBank/DDBJ databases">
        <title>The genome sequence of a newly discovered highly antifungal drug resistant Aspergillus species, Aspergillus tanneri NIH 1004.</title>
        <authorList>
            <person name="Mounaud S."/>
            <person name="Singh I."/>
            <person name="Joardar V."/>
            <person name="Pakala S."/>
            <person name="Pakala S."/>
            <person name="Venepally P."/>
            <person name="Hoover J."/>
            <person name="Nierman W."/>
            <person name="Chung J."/>
            <person name="Losada L."/>
        </authorList>
    </citation>
    <scope>NUCLEOTIDE SEQUENCE [LARGE SCALE GENOMIC DNA]</scope>
    <source>
        <strain evidence="3 4">NIH1004</strain>
    </source>
</reference>
<feature type="domain" description="Retroviral polymerase SH3-like" evidence="2">
    <location>
        <begin position="52"/>
        <end position="110"/>
    </location>
</feature>
<dbReference type="EMBL" id="SOSA01000691">
    <property type="protein sequence ID" value="THC89206.1"/>
    <property type="molecule type" value="Genomic_DNA"/>
</dbReference>
<protein>
    <recommendedName>
        <fullName evidence="2">Retroviral polymerase SH3-like domain-containing protein</fullName>
    </recommendedName>
</protein>
<comment type="caution">
    <text evidence="3">The sequence shown here is derived from an EMBL/GenBank/DDBJ whole genome shotgun (WGS) entry which is preliminary data.</text>
</comment>
<accession>A0A4S3J322</accession>
<dbReference type="InterPro" id="IPR057670">
    <property type="entry name" value="SH3_retrovirus"/>
</dbReference>
<dbReference type="Proteomes" id="UP000308092">
    <property type="component" value="Unassembled WGS sequence"/>
</dbReference>
<organism evidence="3 4">
    <name type="scientific">Aspergillus tanneri</name>
    <dbReference type="NCBI Taxonomy" id="1220188"/>
    <lineage>
        <taxon>Eukaryota</taxon>
        <taxon>Fungi</taxon>
        <taxon>Dikarya</taxon>
        <taxon>Ascomycota</taxon>
        <taxon>Pezizomycotina</taxon>
        <taxon>Eurotiomycetes</taxon>
        <taxon>Eurotiomycetidae</taxon>
        <taxon>Eurotiales</taxon>
        <taxon>Aspergillaceae</taxon>
        <taxon>Aspergillus</taxon>
        <taxon>Aspergillus subgen. Circumdati</taxon>
    </lineage>
</organism>
<sequence>MILDCHISSGRTPRNTQGVSTNPDIQPSQHVIPHSAIFNEHPQIAHIHPFGCRVWYYNDPGHQDFNKIVGRGAPGVYIGSDSSTYHKIYVKETNKVIRTGHVSFNEQEREQAPRDQPMQKLHALNSTVPPNPNPEHLAQEALHLMGDSPAEDNEQSDWVRPAKNFDPFAGFTPTSTAEANRPLIPNTWQEAMKSVDKDKCLAACELEASRLEEIKALDLISNLCLKA</sequence>
<dbReference type="AlphaFoldDB" id="A0A4S3J322"/>
<name>A0A4S3J322_9EURO</name>
<evidence type="ECO:0000259" key="2">
    <source>
        <dbReference type="Pfam" id="PF25597"/>
    </source>
</evidence>
<dbReference type="VEuPathDB" id="FungiDB:EYZ11_011341"/>
<gene>
    <name evidence="3" type="ORF">EYZ11_011341</name>
</gene>
<feature type="region of interest" description="Disordered" evidence="1">
    <location>
        <begin position="1"/>
        <end position="28"/>
    </location>
</feature>
<evidence type="ECO:0000256" key="1">
    <source>
        <dbReference type="SAM" id="MobiDB-lite"/>
    </source>
</evidence>